<dbReference type="Proteomes" id="UP001063166">
    <property type="component" value="Unassembled WGS sequence"/>
</dbReference>
<reference evidence="2" key="1">
    <citation type="submission" date="2022-07" db="EMBL/GenBank/DDBJ databases">
        <title>The genome of Lyophyllum shimeji provides insight into the initial evolution of ectomycorrhizal fungal genome.</title>
        <authorList>
            <person name="Kobayashi Y."/>
            <person name="Shibata T."/>
            <person name="Hirakawa H."/>
            <person name="Shigenobu S."/>
            <person name="Nishiyama T."/>
            <person name="Yamada A."/>
            <person name="Hasebe M."/>
            <person name="Kawaguchi M."/>
        </authorList>
    </citation>
    <scope>NUCLEOTIDE SEQUENCE</scope>
    <source>
        <strain evidence="2">AT787</strain>
    </source>
</reference>
<gene>
    <name evidence="2" type="ORF">LshimejAT787_2200420</name>
</gene>
<accession>A0A9P3Q1C9</accession>
<feature type="compositionally biased region" description="Low complexity" evidence="1">
    <location>
        <begin position="134"/>
        <end position="143"/>
    </location>
</feature>
<protein>
    <submittedName>
        <fullName evidence="2">Uncharacterized protein</fullName>
    </submittedName>
</protein>
<sequence>MKKIEKTIEKIPGLGPLIEKIADSIAVLVFTTIEPFMKPILKTTTAGLSEISGEVIDSHDQYEVFNDPRASDPTHSFLSKDYFESPQASNLILNEPAGLVAKVVVANTVQLVTKAWDDTSVNLTKLPKRFFNASSNQTSTTSTRKYNAKCSGPCPPGSPPSGTTAPNPRAAHQDRRAGPTWPARAVSPSRRAHPRGRAGAAAVWRRRREEGGTGEGFIRYAGPGGQAQVPPPAGYAPPPGPPGGYAPLPGPPTSGYAPPSVSPPSGYAPPQAPPPFGGGYAPPAGPPPPSSFSNAGYASGPYSPPPAAPHHTGYAPSYASPPPPSFPGAAPSFPGSPPTFPEHGHGHGRGHGAQQFPGAAPGFPGAEHGHAHQHHHHHGQSLPPQFPGAPTFPGGPQGW</sequence>
<evidence type="ECO:0000313" key="3">
    <source>
        <dbReference type="Proteomes" id="UP001063166"/>
    </source>
</evidence>
<feature type="compositionally biased region" description="Pro residues" evidence="1">
    <location>
        <begin position="260"/>
        <end position="276"/>
    </location>
</feature>
<dbReference type="PRINTS" id="PR01217">
    <property type="entry name" value="PRICHEXTENSN"/>
</dbReference>
<keyword evidence="3" id="KW-1185">Reference proteome</keyword>
<dbReference type="AlphaFoldDB" id="A0A9P3Q1C9"/>
<dbReference type="OrthoDB" id="2506204at2759"/>
<dbReference type="EMBL" id="BRPK01000022">
    <property type="protein sequence ID" value="GLB45379.1"/>
    <property type="molecule type" value="Genomic_DNA"/>
</dbReference>
<feature type="compositionally biased region" description="Pro residues" evidence="1">
    <location>
        <begin position="229"/>
        <end position="252"/>
    </location>
</feature>
<evidence type="ECO:0000313" key="2">
    <source>
        <dbReference type="EMBL" id="GLB45379.1"/>
    </source>
</evidence>
<dbReference type="PANTHER" id="PTHR14905:SF7">
    <property type="entry name" value="VON WILLEBRAND FACTOR A DOMAIN-CONTAINING PROTEIN 7"/>
    <property type="match status" value="1"/>
</dbReference>
<name>A0A9P3Q1C9_LYOSH</name>
<dbReference type="PANTHER" id="PTHR14905">
    <property type="entry name" value="NG37"/>
    <property type="match status" value="1"/>
</dbReference>
<dbReference type="InterPro" id="IPR010816">
    <property type="entry name" value="Het-C"/>
</dbReference>
<evidence type="ECO:0000256" key="1">
    <source>
        <dbReference type="SAM" id="MobiDB-lite"/>
    </source>
</evidence>
<feature type="compositionally biased region" description="Low complexity" evidence="1">
    <location>
        <begin position="291"/>
        <end position="301"/>
    </location>
</feature>
<comment type="caution">
    <text evidence="2">The sequence shown here is derived from an EMBL/GenBank/DDBJ whole genome shotgun (WGS) entry which is preliminary data.</text>
</comment>
<feature type="region of interest" description="Disordered" evidence="1">
    <location>
        <begin position="134"/>
        <end position="399"/>
    </location>
</feature>
<organism evidence="2 3">
    <name type="scientific">Lyophyllum shimeji</name>
    <name type="common">Hon-shimeji</name>
    <name type="synonym">Tricholoma shimeji</name>
    <dbReference type="NCBI Taxonomy" id="47721"/>
    <lineage>
        <taxon>Eukaryota</taxon>
        <taxon>Fungi</taxon>
        <taxon>Dikarya</taxon>
        <taxon>Basidiomycota</taxon>
        <taxon>Agaricomycotina</taxon>
        <taxon>Agaricomycetes</taxon>
        <taxon>Agaricomycetidae</taxon>
        <taxon>Agaricales</taxon>
        <taxon>Tricholomatineae</taxon>
        <taxon>Lyophyllaceae</taxon>
        <taxon>Lyophyllum</taxon>
    </lineage>
</organism>
<proteinExistence type="predicted"/>
<dbReference type="InterPro" id="IPR052577">
    <property type="entry name" value="VWA7"/>
</dbReference>
<dbReference type="Pfam" id="PF07217">
    <property type="entry name" value="Het-C"/>
    <property type="match status" value="1"/>
</dbReference>